<dbReference type="AlphaFoldDB" id="A0A9X4H3M7"/>
<protein>
    <submittedName>
        <fullName evidence="1">Uncharacterized protein</fullName>
    </submittedName>
</protein>
<name>A0A9X4H3M7_9FIRM</name>
<evidence type="ECO:0000313" key="1">
    <source>
        <dbReference type="EMBL" id="MDF9409735.1"/>
    </source>
</evidence>
<gene>
    <name evidence="1" type="ORF">L7E55_15490</name>
</gene>
<reference evidence="1" key="1">
    <citation type="submission" date="2022-02" db="EMBL/GenBank/DDBJ databases">
        <authorList>
            <person name="Leng L."/>
        </authorList>
    </citation>
    <scope>NUCLEOTIDE SEQUENCE</scope>
    <source>
        <strain evidence="1">JI</strain>
    </source>
</reference>
<comment type="caution">
    <text evidence="1">The sequence shown here is derived from an EMBL/GenBank/DDBJ whole genome shotgun (WGS) entry which is preliminary data.</text>
</comment>
<dbReference type="Proteomes" id="UP001154312">
    <property type="component" value="Unassembled WGS sequence"/>
</dbReference>
<dbReference type="RefSeq" id="WP_277445242.1">
    <property type="nucleotide sequence ID" value="NZ_JAKOAV010000040.1"/>
</dbReference>
<proteinExistence type="predicted"/>
<evidence type="ECO:0000313" key="2">
    <source>
        <dbReference type="Proteomes" id="UP001154312"/>
    </source>
</evidence>
<organism evidence="1 2">
    <name type="scientific">Pelotomaculum isophthalicicum JI</name>
    <dbReference type="NCBI Taxonomy" id="947010"/>
    <lineage>
        <taxon>Bacteria</taxon>
        <taxon>Bacillati</taxon>
        <taxon>Bacillota</taxon>
        <taxon>Clostridia</taxon>
        <taxon>Eubacteriales</taxon>
        <taxon>Desulfotomaculaceae</taxon>
        <taxon>Pelotomaculum</taxon>
    </lineage>
</organism>
<accession>A0A9X4H3M7</accession>
<keyword evidence="2" id="KW-1185">Reference proteome</keyword>
<dbReference type="EMBL" id="JAKOAV010000040">
    <property type="protein sequence ID" value="MDF9409735.1"/>
    <property type="molecule type" value="Genomic_DNA"/>
</dbReference>
<sequence>MPKARIPEANHSDLDPLPIYNIWKLKENSNKSIKHFGNTAILQLVMSH</sequence>